<dbReference type="EC" id="2.7.7.65" evidence="1"/>
<dbReference type="RefSeq" id="WP_344870719.1">
    <property type="nucleotide sequence ID" value="NZ_BAABDV010000001.1"/>
</dbReference>
<dbReference type="NCBIfam" id="TIGR00254">
    <property type="entry name" value="GGDEF"/>
    <property type="match status" value="1"/>
</dbReference>
<evidence type="ECO:0000259" key="4">
    <source>
        <dbReference type="PROSITE" id="PS50887"/>
    </source>
</evidence>
<keyword evidence="3" id="KW-1133">Transmembrane helix</keyword>
<reference evidence="5 6" key="1">
    <citation type="submission" date="2019-12" db="EMBL/GenBank/DDBJ databases">
        <title>Genomic-based taxomic classification of the family Erythrobacteraceae.</title>
        <authorList>
            <person name="Xu L."/>
        </authorList>
    </citation>
    <scope>NUCLEOTIDE SEQUENCE [LARGE SCALE GENOMIC DNA]</scope>
    <source>
        <strain evidence="5 6">JCM 17468</strain>
    </source>
</reference>
<sequence>MSGQRTVRMQGTDGIDAITRRVDRQIEVSERAVNRQKLSLVLEIEKKAQIANAVCWLIMVFAVFQLGDPMAFAIPLASRFVASPLTHISFKRARAILADGGKGSQAIRPVALALIVGGASWASMLPPLLANSLNEPAAMLIFGSLVAGITIIVSMLAPVPVLALTYSAGFQFTALALLLLEQNDGRDWGALLAISTLFLVFLAYAFAATNRQEETARTLVTNRALTRQLEDSLREVEQLAYRDHLTGLMNRRSFFRFAETLDPAQTRHVLTIDLDHFKAINDTFGHAAGDLVLERVGAALREVVSGLEGNEHCAARTGGEEFVMIVAIDDMERAIGVAEKIRFAIGGLSAGMPYAELKTSASIGVGEWAAGDDLDEVLARADRATYRAKAGGRNRVERSAA</sequence>
<gene>
    <name evidence="5" type="ORF">GRI47_03205</name>
</gene>
<dbReference type="GO" id="GO:1902201">
    <property type="term" value="P:negative regulation of bacterial-type flagellum-dependent cell motility"/>
    <property type="evidence" value="ECO:0007669"/>
    <property type="project" value="TreeGrafter"/>
</dbReference>
<dbReference type="SUPFAM" id="SSF55073">
    <property type="entry name" value="Nucleotide cyclase"/>
    <property type="match status" value="1"/>
</dbReference>
<dbReference type="GO" id="GO:0052621">
    <property type="term" value="F:diguanylate cyclase activity"/>
    <property type="evidence" value="ECO:0007669"/>
    <property type="project" value="UniProtKB-EC"/>
</dbReference>
<dbReference type="CDD" id="cd01949">
    <property type="entry name" value="GGDEF"/>
    <property type="match status" value="1"/>
</dbReference>
<dbReference type="Gene3D" id="3.30.70.270">
    <property type="match status" value="1"/>
</dbReference>
<feature type="transmembrane region" description="Helical" evidence="3">
    <location>
        <begin position="50"/>
        <end position="66"/>
    </location>
</feature>
<evidence type="ECO:0000256" key="3">
    <source>
        <dbReference type="SAM" id="Phobius"/>
    </source>
</evidence>
<dbReference type="SMART" id="SM00267">
    <property type="entry name" value="GGDEF"/>
    <property type="match status" value="1"/>
</dbReference>
<evidence type="ECO:0000256" key="1">
    <source>
        <dbReference type="ARBA" id="ARBA00012528"/>
    </source>
</evidence>
<proteinExistence type="predicted"/>
<feature type="transmembrane region" description="Helical" evidence="3">
    <location>
        <begin position="188"/>
        <end position="207"/>
    </location>
</feature>
<organism evidence="5 6">
    <name type="scientific">Qipengyuania pelagi</name>
    <dbReference type="NCBI Taxonomy" id="994320"/>
    <lineage>
        <taxon>Bacteria</taxon>
        <taxon>Pseudomonadati</taxon>
        <taxon>Pseudomonadota</taxon>
        <taxon>Alphaproteobacteria</taxon>
        <taxon>Sphingomonadales</taxon>
        <taxon>Erythrobacteraceae</taxon>
        <taxon>Qipengyuania</taxon>
    </lineage>
</organism>
<dbReference type="Proteomes" id="UP000430272">
    <property type="component" value="Unassembled WGS sequence"/>
</dbReference>
<dbReference type="InterPro" id="IPR029787">
    <property type="entry name" value="Nucleotide_cyclase"/>
</dbReference>
<dbReference type="InterPro" id="IPR000160">
    <property type="entry name" value="GGDEF_dom"/>
</dbReference>
<evidence type="ECO:0000256" key="2">
    <source>
        <dbReference type="ARBA" id="ARBA00034247"/>
    </source>
</evidence>
<dbReference type="PANTHER" id="PTHR45138">
    <property type="entry name" value="REGULATORY COMPONENTS OF SENSORY TRANSDUCTION SYSTEM"/>
    <property type="match status" value="1"/>
</dbReference>
<keyword evidence="3" id="KW-0812">Transmembrane</keyword>
<dbReference type="EMBL" id="WTYD01000001">
    <property type="protein sequence ID" value="MXO53018.1"/>
    <property type="molecule type" value="Genomic_DNA"/>
</dbReference>
<dbReference type="PANTHER" id="PTHR45138:SF9">
    <property type="entry name" value="DIGUANYLATE CYCLASE DGCM-RELATED"/>
    <property type="match status" value="1"/>
</dbReference>
<protein>
    <recommendedName>
        <fullName evidence="1">diguanylate cyclase</fullName>
        <ecNumber evidence="1">2.7.7.65</ecNumber>
    </recommendedName>
</protein>
<keyword evidence="3" id="KW-0472">Membrane</keyword>
<name>A0A844Y7K5_9SPHN</name>
<feature type="transmembrane region" description="Helical" evidence="3">
    <location>
        <begin position="136"/>
        <end position="156"/>
    </location>
</feature>
<dbReference type="Pfam" id="PF00990">
    <property type="entry name" value="GGDEF"/>
    <property type="match status" value="1"/>
</dbReference>
<dbReference type="AlphaFoldDB" id="A0A844Y7K5"/>
<keyword evidence="6" id="KW-1185">Reference proteome</keyword>
<dbReference type="GO" id="GO:0005886">
    <property type="term" value="C:plasma membrane"/>
    <property type="evidence" value="ECO:0007669"/>
    <property type="project" value="TreeGrafter"/>
</dbReference>
<feature type="transmembrane region" description="Helical" evidence="3">
    <location>
        <begin position="110"/>
        <end position="130"/>
    </location>
</feature>
<accession>A0A844Y7K5</accession>
<evidence type="ECO:0000313" key="5">
    <source>
        <dbReference type="EMBL" id="MXO53018.1"/>
    </source>
</evidence>
<dbReference type="InterPro" id="IPR043128">
    <property type="entry name" value="Rev_trsase/Diguanyl_cyclase"/>
</dbReference>
<dbReference type="PROSITE" id="PS50887">
    <property type="entry name" value="GGDEF"/>
    <property type="match status" value="1"/>
</dbReference>
<comment type="caution">
    <text evidence="5">The sequence shown here is derived from an EMBL/GenBank/DDBJ whole genome shotgun (WGS) entry which is preliminary data.</text>
</comment>
<dbReference type="GO" id="GO:0043709">
    <property type="term" value="P:cell adhesion involved in single-species biofilm formation"/>
    <property type="evidence" value="ECO:0007669"/>
    <property type="project" value="TreeGrafter"/>
</dbReference>
<comment type="catalytic activity">
    <reaction evidence="2">
        <text>2 GTP = 3',3'-c-di-GMP + 2 diphosphate</text>
        <dbReference type="Rhea" id="RHEA:24898"/>
        <dbReference type="ChEBI" id="CHEBI:33019"/>
        <dbReference type="ChEBI" id="CHEBI:37565"/>
        <dbReference type="ChEBI" id="CHEBI:58805"/>
        <dbReference type="EC" id="2.7.7.65"/>
    </reaction>
</comment>
<evidence type="ECO:0000313" key="6">
    <source>
        <dbReference type="Proteomes" id="UP000430272"/>
    </source>
</evidence>
<feature type="domain" description="GGDEF" evidence="4">
    <location>
        <begin position="265"/>
        <end position="401"/>
    </location>
</feature>
<dbReference type="InterPro" id="IPR050469">
    <property type="entry name" value="Diguanylate_Cyclase"/>
</dbReference>